<dbReference type="Proteomes" id="UP000758652">
    <property type="component" value="Unassembled WGS sequence"/>
</dbReference>
<organism evidence="1 2">
    <name type="scientific">Claveliimonas monacensis</name>
    <dbReference type="NCBI Taxonomy" id="2779351"/>
    <lineage>
        <taxon>Bacteria</taxon>
        <taxon>Bacillati</taxon>
        <taxon>Bacillota</taxon>
        <taxon>Clostridia</taxon>
        <taxon>Lachnospirales</taxon>
        <taxon>Lachnospiraceae</taxon>
        <taxon>Claveliimonas</taxon>
    </lineage>
</organism>
<dbReference type="RefSeq" id="WP_226395347.1">
    <property type="nucleotide sequence ID" value="NZ_JADCKL010000011.1"/>
</dbReference>
<protein>
    <submittedName>
        <fullName evidence="1">Uncharacterized protein</fullName>
    </submittedName>
</protein>
<gene>
    <name evidence="1" type="ORF">INF30_11800</name>
</gene>
<reference evidence="1 2" key="1">
    <citation type="submission" date="2020-10" db="EMBL/GenBank/DDBJ databases">
        <title>ChiBAC.</title>
        <authorList>
            <person name="Zenner C."/>
            <person name="Hitch T.C.A."/>
            <person name="Clavel T."/>
        </authorList>
    </citation>
    <scope>NUCLEOTIDE SEQUENCE [LARGE SCALE GENOMIC DNA]</scope>
    <source>
        <strain evidence="1 2">DSM 108991</strain>
    </source>
</reference>
<evidence type="ECO:0000313" key="1">
    <source>
        <dbReference type="EMBL" id="MBE5063937.1"/>
    </source>
</evidence>
<accession>A0ABR9RLT7</accession>
<comment type="caution">
    <text evidence="1">The sequence shown here is derived from an EMBL/GenBank/DDBJ whole genome shotgun (WGS) entry which is preliminary data.</text>
</comment>
<sequence>MKRKKYIGKMNSRYACYEQGISGIYTEEEMERLYMKAVDKTEYPDYIGWKWDMIRSGVFEKI</sequence>
<proteinExistence type="predicted"/>
<evidence type="ECO:0000313" key="2">
    <source>
        <dbReference type="Proteomes" id="UP000758652"/>
    </source>
</evidence>
<dbReference type="EMBL" id="JADCKL010000011">
    <property type="protein sequence ID" value="MBE5063937.1"/>
    <property type="molecule type" value="Genomic_DNA"/>
</dbReference>
<keyword evidence="2" id="KW-1185">Reference proteome</keyword>
<name>A0ABR9RLT7_9FIRM</name>